<dbReference type="PANTHER" id="PTHR39327:SF1">
    <property type="entry name" value="BLR5470 PROTEIN"/>
    <property type="match status" value="1"/>
</dbReference>
<proteinExistence type="predicted"/>
<dbReference type="EMBL" id="FNIT01000024">
    <property type="protein sequence ID" value="SDO93300.1"/>
    <property type="molecule type" value="Genomic_DNA"/>
</dbReference>
<evidence type="ECO:0000256" key="1">
    <source>
        <dbReference type="SAM" id="SignalP"/>
    </source>
</evidence>
<gene>
    <name evidence="2" type="ORF">SAMN05192530_1245</name>
</gene>
<feature type="chain" id="PRO_5011586654" evidence="1">
    <location>
        <begin position="22"/>
        <end position="194"/>
    </location>
</feature>
<dbReference type="PANTHER" id="PTHR39327">
    <property type="match status" value="1"/>
</dbReference>
<dbReference type="OrthoDB" id="7206808at2"/>
<dbReference type="AlphaFoldDB" id="A0A1H0NLS7"/>
<keyword evidence="3" id="KW-1185">Reference proteome</keyword>
<organism evidence="2 3">
    <name type="scientific">Aureimonas jatrophae</name>
    <dbReference type="NCBI Taxonomy" id="1166073"/>
    <lineage>
        <taxon>Bacteria</taxon>
        <taxon>Pseudomonadati</taxon>
        <taxon>Pseudomonadota</taxon>
        <taxon>Alphaproteobacteria</taxon>
        <taxon>Hyphomicrobiales</taxon>
        <taxon>Aurantimonadaceae</taxon>
        <taxon>Aureimonas</taxon>
    </lineage>
</organism>
<evidence type="ECO:0000313" key="2">
    <source>
        <dbReference type="EMBL" id="SDO93300.1"/>
    </source>
</evidence>
<sequence length="194" mass="21081">MRSIGLIFGMMLCAVAPLDSAYAGPVLMASVSASPPHSALRMSGTRETLPPFAFSRFCVTNPDDCRRYPEAEVNWSGADRALVTRINTGINRSITPRNDIGDDWEADVAAGDCEDFALTKRRALIASGIPASALRIAVARTAAGEGHAVLVIRTTSGDLVLDNRTNRITPWRQTDLTWLKVSSAEDPRIWLVVR</sequence>
<reference evidence="2 3" key="1">
    <citation type="submission" date="2016-10" db="EMBL/GenBank/DDBJ databases">
        <authorList>
            <person name="de Groot N.N."/>
        </authorList>
    </citation>
    <scope>NUCLEOTIDE SEQUENCE [LARGE SCALE GENOMIC DNA]</scope>
    <source>
        <strain evidence="3">L7-484,KACC 16230,DSM 25025</strain>
    </source>
</reference>
<dbReference type="STRING" id="1166073.SAMN05192530_1245"/>
<feature type="signal peptide" evidence="1">
    <location>
        <begin position="1"/>
        <end position="21"/>
    </location>
</feature>
<dbReference type="Proteomes" id="UP000198793">
    <property type="component" value="Unassembled WGS sequence"/>
</dbReference>
<protein>
    <submittedName>
        <fullName evidence="2">Predicted transglutaminase-like cysteine proteinase</fullName>
    </submittedName>
</protein>
<dbReference type="Gene3D" id="3.10.620.30">
    <property type="match status" value="1"/>
</dbReference>
<accession>A0A1H0NLS7</accession>
<name>A0A1H0NLS7_9HYPH</name>
<dbReference type="InterPro" id="IPR010319">
    <property type="entry name" value="Transglutaminase-like_Cys_pept"/>
</dbReference>
<evidence type="ECO:0000313" key="3">
    <source>
        <dbReference type="Proteomes" id="UP000198793"/>
    </source>
</evidence>
<dbReference type="Pfam" id="PF06035">
    <property type="entry name" value="Peptidase_C93"/>
    <property type="match status" value="1"/>
</dbReference>
<keyword evidence="1" id="KW-0732">Signal</keyword>